<comment type="similarity">
    <text evidence="1">Belongs to the PUR DNA-binding protein family.</text>
</comment>
<evidence type="ECO:0000313" key="4">
    <source>
        <dbReference type="Proteomes" id="UP000249300"/>
    </source>
</evidence>
<dbReference type="RefSeq" id="WP_023937295.1">
    <property type="nucleotide sequence ID" value="NZ_FUXH01000017.1"/>
</dbReference>
<protein>
    <submittedName>
        <fullName evidence="3">Protein of uncharacterized function (DUF3276)</fullName>
    </submittedName>
</protein>
<organism evidence="3 4">
    <name type="scientific">Porphyromonas crevioricanis</name>
    <dbReference type="NCBI Taxonomy" id="393921"/>
    <lineage>
        <taxon>Bacteria</taxon>
        <taxon>Pseudomonadati</taxon>
        <taxon>Bacteroidota</taxon>
        <taxon>Bacteroidia</taxon>
        <taxon>Bacteroidales</taxon>
        <taxon>Porphyromonadaceae</taxon>
        <taxon>Porphyromonas</taxon>
    </lineage>
</organism>
<evidence type="ECO:0000256" key="2">
    <source>
        <dbReference type="ARBA" id="ARBA00023125"/>
    </source>
</evidence>
<dbReference type="AlphaFoldDB" id="A0A2X4SRH3"/>
<dbReference type="Pfam" id="PF11680">
    <property type="entry name" value="DUF3276"/>
    <property type="match status" value="1"/>
</dbReference>
<dbReference type="GO" id="GO:0000977">
    <property type="term" value="F:RNA polymerase II transcription regulatory region sequence-specific DNA binding"/>
    <property type="evidence" value="ECO:0007669"/>
    <property type="project" value="InterPro"/>
</dbReference>
<dbReference type="InterPro" id="IPR006628">
    <property type="entry name" value="PUR-bd_fam"/>
</dbReference>
<dbReference type="EMBL" id="LS483447">
    <property type="protein sequence ID" value="SQH72481.1"/>
    <property type="molecule type" value="Genomic_DNA"/>
</dbReference>
<gene>
    <name evidence="3" type="ORF">NCTC12858_00304</name>
</gene>
<evidence type="ECO:0000313" key="3">
    <source>
        <dbReference type="EMBL" id="SQH72481.1"/>
    </source>
</evidence>
<dbReference type="SMART" id="SM00712">
    <property type="entry name" value="PUR"/>
    <property type="match status" value="1"/>
</dbReference>
<dbReference type="GO" id="GO:0032422">
    <property type="term" value="F:purine-rich negative regulatory element binding"/>
    <property type="evidence" value="ECO:0007669"/>
    <property type="project" value="InterPro"/>
</dbReference>
<name>A0A2X4SRH3_9PORP</name>
<accession>A0A2X4SRH3</accession>
<proteinExistence type="inferred from homology"/>
<sequence>MKSNNSRRHEPLFSQVIKAGRRHYYFDIKRDSRGTDYLVINETKSLDESEGGGFQRSRVFVYKEDLKRFYQALGEVVAYTCPEIDNSGSMEKDTAESFDFFANHAKVTFEEEDL</sequence>
<dbReference type="OrthoDB" id="765973at2"/>
<dbReference type="Gene3D" id="3.10.450.700">
    <property type="match status" value="1"/>
</dbReference>
<reference evidence="3 4" key="1">
    <citation type="submission" date="2018-06" db="EMBL/GenBank/DDBJ databases">
        <authorList>
            <consortium name="Pathogen Informatics"/>
            <person name="Doyle S."/>
        </authorList>
    </citation>
    <scope>NUCLEOTIDE SEQUENCE [LARGE SCALE GENOMIC DNA]</scope>
    <source>
        <strain evidence="3 4">NCTC12858</strain>
    </source>
</reference>
<dbReference type="KEGG" id="pcre:NCTC12858_00304"/>
<dbReference type="Proteomes" id="UP000249300">
    <property type="component" value="Chromosome 1"/>
</dbReference>
<evidence type="ECO:0000256" key="1">
    <source>
        <dbReference type="ARBA" id="ARBA00009251"/>
    </source>
</evidence>
<keyword evidence="4" id="KW-1185">Reference proteome</keyword>
<keyword evidence="2" id="KW-0238">DNA-binding</keyword>